<gene>
    <name evidence="2" type="ORF">MKW98_022673</name>
</gene>
<evidence type="ECO:0000313" key="3">
    <source>
        <dbReference type="Proteomes" id="UP001202328"/>
    </source>
</evidence>
<evidence type="ECO:0000259" key="1">
    <source>
        <dbReference type="Pfam" id="PF05770"/>
    </source>
</evidence>
<evidence type="ECO:0000313" key="2">
    <source>
        <dbReference type="EMBL" id="KAI3935665.1"/>
    </source>
</evidence>
<comment type="caution">
    <text evidence="2">The sequence shown here is derived from an EMBL/GenBank/DDBJ whole genome shotgun (WGS) entry which is preliminary data.</text>
</comment>
<dbReference type="Gene3D" id="3.30.470.20">
    <property type="entry name" value="ATP-grasp fold, B domain"/>
    <property type="match status" value="1"/>
</dbReference>
<organism evidence="2 3">
    <name type="scientific">Papaver atlanticum</name>
    <dbReference type="NCBI Taxonomy" id="357466"/>
    <lineage>
        <taxon>Eukaryota</taxon>
        <taxon>Viridiplantae</taxon>
        <taxon>Streptophyta</taxon>
        <taxon>Embryophyta</taxon>
        <taxon>Tracheophyta</taxon>
        <taxon>Spermatophyta</taxon>
        <taxon>Magnoliopsida</taxon>
        <taxon>Ranunculales</taxon>
        <taxon>Papaveraceae</taxon>
        <taxon>Papaveroideae</taxon>
        <taxon>Papaver</taxon>
    </lineage>
</organism>
<name>A0AAD4T1W0_9MAGN</name>
<protein>
    <recommendedName>
        <fullName evidence="1">Inositol 1,3,4-trisphosphate 5/6-kinase ATP-grasp domain-containing protein</fullName>
    </recommendedName>
</protein>
<proteinExistence type="predicted"/>
<dbReference type="AlphaFoldDB" id="A0AAD4T1W0"/>
<sequence>MLGLRLFNIDMIREHESRDQFSVISINYFPGVYYPAFHSMQAVASPSLLAVLKPTRIRIPGGTLPYTEV</sequence>
<reference evidence="2" key="1">
    <citation type="submission" date="2022-04" db="EMBL/GenBank/DDBJ databases">
        <title>A functionally conserved STORR gene fusion in Papaver species that diverged 16.8 million years ago.</title>
        <authorList>
            <person name="Catania T."/>
        </authorList>
    </citation>
    <scope>NUCLEOTIDE SEQUENCE</scope>
    <source>
        <strain evidence="2">S-188037</strain>
    </source>
</reference>
<keyword evidence="3" id="KW-1185">Reference proteome</keyword>
<dbReference type="InterPro" id="IPR040464">
    <property type="entry name" value="InsP(3)kin_ATP-grasp"/>
</dbReference>
<dbReference type="Pfam" id="PF05770">
    <property type="entry name" value="Ins134_P3_kin"/>
    <property type="match status" value="1"/>
</dbReference>
<dbReference type="Proteomes" id="UP001202328">
    <property type="component" value="Unassembled WGS sequence"/>
</dbReference>
<accession>A0AAD4T1W0</accession>
<dbReference type="EMBL" id="JAJJMB010006234">
    <property type="protein sequence ID" value="KAI3935665.1"/>
    <property type="molecule type" value="Genomic_DNA"/>
</dbReference>
<feature type="domain" description="Inositol 1,3,4-trisphosphate 5/6-kinase ATP-grasp" evidence="1">
    <location>
        <begin position="2"/>
        <end position="32"/>
    </location>
</feature>